<evidence type="ECO:0000313" key="2">
    <source>
        <dbReference type="Proteomes" id="UP000757435"/>
    </source>
</evidence>
<dbReference type="SUPFAM" id="SSF101744">
    <property type="entry name" value="Rof/RNase P subunit-like"/>
    <property type="match status" value="1"/>
</dbReference>
<protein>
    <recommendedName>
        <fullName evidence="3">Rho-binding antiterminator</fullName>
    </recommendedName>
</protein>
<comment type="caution">
    <text evidence="1">The sequence shown here is derived from an EMBL/GenBank/DDBJ whole genome shotgun (WGS) entry which is preliminary data.</text>
</comment>
<proteinExistence type="predicted"/>
<dbReference type="Gene3D" id="2.30.30.400">
    <property type="entry name" value="Rof-like"/>
    <property type="match status" value="1"/>
</dbReference>
<reference evidence="1" key="1">
    <citation type="submission" date="2021-05" db="EMBL/GenBank/DDBJ databases">
        <authorList>
            <person name="Pietrasiak N."/>
            <person name="Ward R."/>
            <person name="Stajich J.E."/>
            <person name="Kurbessoian T."/>
        </authorList>
    </citation>
    <scope>NUCLEOTIDE SEQUENCE</scope>
    <source>
        <strain evidence="1">UHER 2000/2452</strain>
    </source>
</reference>
<reference evidence="1" key="2">
    <citation type="journal article" date="2022" name="Microbiol. Resour. Announc.">
        <title>Metagenome Sequencing to Explore Phylogenomics of Terrestrial Cyanobacteria.</title>
        <authorList>
            <person name="Ward R.D."/>
            <person name="Stajich J.E."/>
            <person name="Johansen J.R."/>
            <person name="Huntemann M."/>
            <person name="Clum A."/>
            <person name="Foster B."/>
            <person name="Foster B."/>
            <person name="Roux S."/>
            <person name="Palaniappan K."/>
            <person name="Varghese N."/>
            <person name="Mukherjee S."/>
            <person name="Reddy T.B.K."/>
            <person name="Daum C."/>
            <person name="Copeland A."/>
            <person name="Chen I.A."/>
            <person name="Ivanova N.N."/>
            <person name="Kyrpides N.C."/>
            <person name="Shapiro N."/>
            <person name="Eloe-Fadrosh E.A."/>
            <person name="Pietrasiak N."/>
        </authorList>
    </citation>
    <scope>NUCLEOTIDE SEQUENCE</scope>
    <source>
        <strain evidence="1">UHER 2000/2452</strain>
    </source>
</reference>
<accession>A0A951QFS4</accession>
<sequence>MDNYTPVSCDFHDELEAIATLRQTCRIVYQTEANATAEIEGRIVDVYASNHADYVKLEDGTVIRLDRVVSLNDKRVSSSTDGK</sequence>
<dbReference type="Proteomes" id="UP000757435">
    <property type="component" value="Unassembled WGS sequence"/>
</dbReference>
<dbReference type="AlphaFoldDB" id="A0A951QFS4"/>
<dbReference type="InterPro" id="IPR038626">
    <property type="entry name" value="Rof-like_sf"/>
</dbReference>
<organism evidence="1 2">
    <name type="scientific">Drouetiella hepatica Uher 2000/2452</name>
    <dbReference type="NCBI Taxonomy" id="904376"/>
    <lineage>
        <taxon>Bacteria</taxon>
        <taxon>Bacillati</taxon>
        <taxon>Cyanobacteriota</taxon>
        <taxon>Cyanophyceae</taxon>
        <taxon>Oculatellales</taxon>
        <taxon>Oculatellaceae</taxon>
        <taxon>Drouetiella</taxon>
    </lineage>
</organism>
<dbReference type="InterPro" id="IPR023534">
    <property type="entry name" value="Rof/RNase_P-like"/>
</dbReference>
<gene>
    <name evidence="1" type="ORF">KME15_26590</name>
</gene>
<dbReference type="EMBL" id="JAHHHD010000064">
    <property type="protein sequence ID" value="MBW4662237.1"/>
    <property type="molecule type" value="Genomic_DNA"/>
</dbReference>
<name>A0A951QFS4_9CYAN</name>
<evidence type="ECO:0008006" key="3">
    <source>
        <dbReference type="Google" id="ProtNLM"/>
    </source>
</evidence>
<evidence type="ECO:0000313" key="1">
    <source>
        <dbReference type="EMBL" id="MBW4662237.1"/>
    </source>
</evidence>